<name>A0A6M0S8S5_9CYAN</name>
<evidence type="ECO:0000313" key="2">
    <source>
        <dbReference type="Proteomes" id="UP000473574"/>
    </source>
</evidence>
<reference evidence="1 2" key="1">
    <citation type="journal article" date="2020" name="Microb. Ecol.">
        <title>Ecogenomics of the Marine Benthic Filamentous Cyanobacterium Adonisia.</title>
        <authorList>
            <person name="Walter J.M."/>
            <person name="Coutinho F.H."/>
            <person name="Leomil L."/>
            <person name="Hargreaves P.I."/>
            <person name="Campeao M.E."/>
            <person name="Vieira V.V."/>
            <person name="Silva B.S."/>
            <person name="Fistarol G.O."/>
            <person name="Salomon P.S."/>
            <person name="Sawabe T."/>
            <person name="Mino S."/>
            <person name="Hosokawa M."/>
            <person name="Miyashita H."/>
            <person name="Maruyama F."/>
            <person name="van Verk M.C."/>
            <person name="Dutilh B.E."/>
            <person name="Thompson C.C."/>
            <person name="Thompson F.L."/>
        </authorList>
    </citation>
    <scope>NUCLEOTIDE SEQUENCE [LARGE SCALE GENOMIC DNA]</scope>
    <source>
        <strain evidence="1 2">CCMR0082</strain>
    </source>
</reference>
<evidence type="ECO:0000313" key="1">
    <source>
        <dbReference type="EMBL" id="NEZ64819.1"/>
    </source>
</evidence>
<protein>
    <submittedName>
        <fullName evidence="1">Uncharacterized protein</fullName>
    </submittedName>
</protein>
<proteinExistence type="predicted"/>
<dbReference type="Proteomes" id="UP000473574">
    <property type="component" value="Unassembled WGS sequence"/>
</dbReference>
<dbReference type="RefSeq" id="WP_163665386.1">
    <property type="nucleotide sequence ID" value="NZ_QZCE01000002.1"/>
</dbReference>
<dbReference type="Pfam" id="PF26125">
    <property type="entry name" value="AcrVA2-like"/>
    <property type="match status" value="1"/>
</dbReference>
<comment type="caution">
    <text evidence="1">The sequence shown here is derived from an EMBL/GenBank/DDBJ whole genome shotgun (WGS) entry which is preliminary data.</text>
</comment>
<dbReference type="AlphaFoldDB" id="A0A6M0S8S5"/>
<accession>A0A6M0S8S5</accession>
<gene>
    <name evidence="1" type="ORF">D0962_18845</name>
</gene>
<dbReference type="EMBL" id="QZCE01000002">
    <property type="protein sequence ID" value="NEZ64819.1"/>
    <property type="molecule type" value="Genomic_DNA"/>
</dbReference>
<dbReference type="InterPro" id="IPR058915">
    <property type="entry name" value="AcrVA2-like"/>
</dbReference>
<sequence>MKTTYLLEDAPLPKFFGRKYSTPKAFPPINPLLKSPEMRTITAIGLALGSRRREGVDAEQWQDFAFDDGGGLIDVSKFEPWMLQLAAAVATVLSKEPPLYCLDVGLFGDFENTEPPAFQSPPFSFAMWVPEFECSASDCGDSHQVLFLVHHVGNDLLIANVSFNNRDYTVVSGSCEVCRLDRKPDRWGLNLVSNTIAYMTSYSEAVEITDSSVKSFRGNGFANPSTPVKMLRPRMISQTQRKRIVRKSPTSGQQFHDRASPVTHWRRGHWHKYKVGQGRKEEKLNWIEPVLVNSGGDQ</sequence>
<organism evidence="1 2">
    <name type="scientific">Adonisia turfae CCMR0082</name>
    <dbReference type="NCBI Taxonomy" id="2304604"/>
    <lineage>
        <taxon>Bacteria</taxon>
        <taxon>Bacillati</taxon>
        <taxon>Cyanobacteriota</taxon>
        <taxon>Adonisia</taxon>
        <taxon>Adonisia turfae</taxon>
    </lineage>
</organism>